<feature type="transmembrane region" description="Helical" evidence="1">
    <location>
        <begin position="51"/>
        <end position="72"/>
    </location>
</feature>
<keyword evidence="1" id="KW-0472">Membrane</keyword>
<reference evidence="3" key="1">
    <citation type="submission" date="2022-11" db="EMBL/GenBank/DDBJ databases">
        <title>Centuries of genome instability and evolution in soft-shell clam transmissible cancer (bioRxiv).</title>
        <authorList>
            <person name="Hart S.F.M."/>
            <person name="Yonemitsu M.A."/>
            <person name="Giersch R.M."/>
            <person name="Beal B.F."/>
            <person name="Arriagada G."/>
            <person name="Davis B.W."/>
            <person name="Ostrander E.A."/>
            <person name="Goff S.P."/>
            <person name="Metzger M.J."/>
        </authorList>
    </citation>
    <scope>NUCLEOTIDE SEQUENCE</scope>
    <source>
        <strain evidence="3">MELC-2E11</strain>
        <tissue evidence="3">Siphon/mantle</tissue>
    </source>
</reference>
<accession>A0ABY7FIZ4</accession>
<sequence length="150" mass="16402">MAVLKHVFLLILSTVGLVRSYDYCGEILSCAEGYCCEDNTRCCDSLGTGGFVGLGFGIFVFVCFIAAVAYFCRRRYYTRQPVYIQHPLPGANVTVVNTSTGAPVPQGIHQGYMHQPPTGQAEYMHQLPTAQAGFVNPMADQTSYSPPFSK</sequence>
<keyword evidence="1" id="KW-1133">Transmembrane helix</keyword>
<name>A0ABY7FIZ4_MYAAR</name>
<feature type="signal peptide" evidence="2">
    <location>
        <begin position="1"/>
        <end position="20"/>
    </location>
</feature>
<protein>
    <recommendedName>
        <fullName evidence="5">Vesicular, overexpressed in cancer, prosurvival protein 1</fullName>
    </recommendedName>
</protein>
<feature type="chain" id="PRO_5046172766" description="Vesicular, overexpressed in cancer, prosurvival protein 1" evidence="2">
    <location>
        <begin position="21"/>
        <end position="150"/>
    </location>
</feature>
<gene>
    <name evidence="3" type="ORF">MAR_016149</name>
</gene>
<dbReference type="Proteomes" id="UP001164746">
    <property type="component" value="Chromosome 12"/>
</dbReference>
<evidence type="ECO:0008006" key="5">
    <source>
        <dbReference type="Google" id="ProtNLM"/>
    </source>
</evidence>
<evidence type="ECO:0000313" key="3">
    <source>
        <dbReference type="EMBL" id="WAR22175.1"/>
    </source>
</evidence>
<keyword evidence="4" id="KW-1185">Reference proteome</keyword>
<organism evidence="3 4">
    <name type="scientific">Mya arenaria</name>
    <name type="common">Soft-shell clam</name>
    <dbReference type="NCBI Taxonomy" id="6604"/>
    <lineage>
        <taxon>Eukaryota</taxon>
        <taxon>Metazoa</taxon>
        <taxon>Spiralia</taxon>
        <taxon>Lophotrochozoa</taxon>
        <taxon>Mollusca</taxon>
        <taxon>Bivalvia</taxon>
        <taxon>Autobranchia</taxon>
        <taxon>Heteroconchia</taxon>
        <taxon>Euheterodonta</taxon>
        <taxon>Imparidentia</taxon>
        <taxon>Neoheterodontei</taxon>
        <taxon>Myida</taxon>
        <taxon>Myoidea</taxon>
        <taxon>Myidae</taxon>
        <taxon>Mya</taxon>
    </lineage>
</organism>
<evidence type="ECO:0000313" key="4">
    <source>
        <dbReference type="Proteomes" id="UP001164746"/>
    </source>
</evidence>
<proteinExistence type="predicted"/>
<evidence type="ECO:0000256" key="1">
    <source>
        <dbReference type="SAM" id="Phobius"/>
    </source>
</evidence>
<keyword evidence="2" id="KW-0732">Signal</keyword>
<evidence type="ECO:0000256" key="2">
    <source>
        <dbReference type="SAM" id="SignalP"/>
    </source>
</evidence>
<keyword evidence="1" id="KW-0812">Transmembrane</keyword>
<dbReference type="EMBL" id="CP111023">
    <property type="protein sequence ID" value="WAR22175.1"/>
    <property type="molecule type" value="Genomic_DNA"/>
</dbReference>